<feature type="transmembrane region" description="Helical" evidence="1">
    <location>
        <begin position="77"/>
        <end position="95"/>
    </location>
</feature>
<evidence type="ECO:0000313" key="2">
    <source>
        <dbReference type="EMBL" id="CAG7657541.1"/>
    </source>
</evidence>
<keyword evidence="1" id="KW-1133">Transmembrane helix</keyword>
<name>A0ABN7TYX7_9BACL</name>
<keyword evidence="1" id="KW-0812">Transmembrane</keyword>
<proteinExistence type="predicted"/>
<feature type="transmembrane region" description="Helical" evidence="1">
    <location>
        <begin position="101"/>
        <end position="120"/>
    </location>
</feature>
<feature type="transmembrane region" description="Helical" evidence="1">
    <location>
        <begin position="47"/>
        <end position="70"/>
    </location>
</feature>
<accession>A0ABN7TYX7</accession>
<keyword evidence="3" id="KW-1185">Reference proteome</keyword>
<protein>
    <recommendedName>
        <fullName evidence="4">DoxX family protein</fullName>
    </recommendedName>
</protein>
<comment type="caution">
    <text evidence="2">The sequence shown here is derived from an EMBL/GenBank/DDBJ whole genome shotgun (WGS) entry which is preliminary data.</text>
</comment>
<dbReference type="Pfam" id="PF19728">
    <property type="entry name" value="DUF6220"/>
    <property type="match status" value="1"/>
</dbReference>
<evidence type="ECO:0000313" key="3">
    <source>
        <dbReference type="Proteomes" id="UP000730618"/>
    </source>
</evidence>
<reference evidence="2 3" key="1">
    <citation type="submission" date="2021-06" db="EMBL/GenBank/DDBJ databases">
        <authorList>
            <person name="Criscuolo A."/>
        </authorList>
    </citation>
    <scope>NUCLEOTIDE SEQUENCE [LARGE SCALE GENOMIC DNA]</scope>
    <source>
        <strain evidence="3">CIP 111802</strain>
    </source>
</reference>
<gene>
    <name evidence="2" type="ORF">PAECIP111802_06766</name>
</gene>
<dbReference type="Proteomes" id="UP000730618">
    <property type="component" value="Unassembled WGS sequence"/>
</dbReference>
<sequence length="134" mass="15163">MSNETTVNVRVKVGRFIFLGLAGLFVLCVTIQIFIAGMAVFTNASYWRYHVVFVRIFELFPILMLIFSFLGRLSKALRWWCVAIFILIYAQYFTAHFPGAGAFHPVMAAVLFSVSLLVFVKAKRSVSAREAKLS</sequence>
<feature type="transmembrane region" description="Helical" evidence="1">
    <location>
        <begin position="16"/>
        <end position="41"/>
    </location>
</feature>
<dbReference type="InterPro" id="IPR046192">
    <property type="entry name" value="DUF6220"/>
</dbReference>
<keyword evidence="1" id="KW-0472">Membrane</keyword>
<dbReference type="EMBL" id="CAJVCE010000035">
    <property type="protein sequence ID" value="CAG7657541.1"/>
    <property type="molecule type" value="Genomic_DNA"/>
</dbReference>
<evidence type="ECO:0000256" key="1">
    <source>
        <dbReference type="SAM" id="Phobius"/>
    </source>
</evidence>
<evidence type="ECO:0008006" key="4">
    <source>
        <dbReference type="Google" id="ProtNLM"/>
    </source>
</evidence>
<dbReference type="RefSeq" id="WP_218102932.1">
    <property type="nucleotide sequence ID" value="NZ_CAJVCE010000035.1"/>
</dbReference>
<organism evidence="2 3">
    <name type="scientific">Paenibacillus allorhizosphaerae</name>
    <dbReference type="NCBI Taxonomy" id="2849866"/>
    <lineage>
        <taxon>Bacteria</taxon>
        <taxon>Bacillati</taxon>
        <taxon>Bacillota</taxon>
        <taxon>Bacilli</taxon>
        <taxon>Bacillales</taxon>
        <taxon>Paenibacillaceae</taxon>
        <taxon>Paenibacillus</taxon>
    </lineage>
</organism>